<name>A0AC60W9Z7_9ARCH</name>
<reference evidence="1 2" key="1">
    <citation type="journal article" date="2020" name="Appl. Environ. Microbiol.">
        <title>Genomic Characteristics of a Novel Species of Ammonia-Oxidizing Archaea from the Jiulong River Estuary.</title>
        <authorList>
            <person name="Zou D."/>
            <person name="Wan R."/>
            <person name="Han L."/>
            <person name="Xu M.N."/>
            <person name="Liu Y."/>
            <person name="Liu H."/>
            <person name="Kao S.J."/>
            <person name="Li M."/>
        </authorList>
    </citation>
    <scope>NUCLEOTIDE SEQUENCE [LARGE SCALE GENOMIC DNA]</scope>
    <source>
        <strain evidence="1">S2bin1</strain>
    </source>
</reference>
<sequence>MREKILCLCTCTGIEIMTAIGVTGYLLYLEEPILALISTVVFAKLIVFHFIMDYYDKSIKKKSQDLSLKNT</sequence>
<accession>A0AC60W9Z7</accession>
<organism evidence="1 2">
    <name type="scientific">Candidatus Nitrosomaritimum aestuariumsis</name>
    <dbReference type="NCBI Taxonomy" id="3342354"/>
    <lineage>
        <taxon>Archaea</taxon>
        <taxon>Nitrososphaerota</taxon>
        <taxon>Nitrososphaeria</taxon>
        <taxon>Nitrosopumilales</taxon>
        <taxon>Nitrosopumilaceae</taxon>
        <taxon>Candidatus Nitrosomaritimum</taxon>
    </lineage>
</organism>
<gene>
    <name evidence="1" type="ORF">H2B01_06830</name>
</gene>
<dbReference type="EMBL" id="JACEMX010000139">
    <property type="protein sequence ID" value="MBA4463878.1"/>
    <property type="molecule type" value="Genomic_DNA"/>
</dbReference>
<dbReference type="Proteomes" id="UP000591542">
    <property type="component" value="Unassembled WGS sequence"/>
</dbReference>
<proteinExistence type="predicted"/>
<protein>
    <submittedName>
        <fullName evidence="1">Uncharacterized protein</fullName>
    </submittedName>
</protein>
<evidence type="ECO:0000313" key="1">
    <source>
        <dbReference type="EMBL" id="MBA4463878.1"/>
    </source>
</evidence>
<evidence type="ECO:0000313" key="2">
    <source>
        <dbReference type="Proteomes" id="UP000591542"/>
    </source>
</evidence>
<comment type="caution">
    <text evidence="1">The sequence shown here is derived from an EMBL/GenBank/DDBJ whole genome shotgun (WGS) entry which is preliminary data.</text>
</comment>